<dbReference type="Proteomes" id="UP001549145">
    <property type="component" value="Unassembled WGS sequence"/>
</dbReference>
<sequence length="147" mass="15310">MSQREQQVRERAYFIWEGEGRIFGRAEAHWLQAEAELRASLSPAPLQVQTAAPDITLAPSPAQVLAGSLKAKPSRTRSVTATVETKVKTAAAKASADVAPKPAKSAKSVAAKPAAGKTPSVKAEPAAKARAPKAAARPRAEAVASVH</sequence>
<evidence type="ECO:0000313" key="2">
    <source>
        <dbReference type="EMBL" id="MET3694306.1"/>
    </source>
</evidence>
<protein>
    <submittedName>
        <fullName evidence="2">Type IV secretory pathway TrbL component</fullName>
    </submittedName>
</protein>
<dbReference type="RefSeq" id="WP_238281506.1">
    <property type="nucleotide sequence ID" value="NZ_BPQL01000126.1"/>
</dbReference>
<evidence type="ECO:0000256" key="1">
    <source>
        <dbReference type="SAM" id="MobiDB-lite"/>
    </source>
</evidence>
<dbReference type="Pfam" id="PF11154">
    <property type="entry name" value="DUF2934"/>
    <property type="match status" value="1"/>
</dbReference>
<accession>A0ABV2LC34</accession>
<evidence type="ECO:0000313" key="3">
    <source>
        <dbReference type="Proteomes" id="UP001549145"/>
    </source>
</evidence>
<organism evidence="2 3">
    <name type="scientific">Methylobacterium goesingense</name>
    <dbReference type="NCBI Taxonomy" id="243690"/>
    <lineage>
        <taxon>Bacteria</taxon>
        <taxon>Pseudomonadati</taxon>
        <taxon>Pseudomonadota</taxon>
        <taxon>Alphaproteobacteria</taxon>
        <taxon>Hyphomicrobiales</taxon>
        <taxon>Methylobacteriaceae</taxon>
        <taxon>Methylobacterium</taxon>
    </lineage>
</organism>
<proteinExistence type="predicted"/>
<keyword evidence="3" id="KW-1185">Reference proteome</keyword>
<feature type="region of interest" description="Disordered" evidence="1">
    <location>
        <begin position="91"/>
        <end position="147"/>
    </location>
</feature>
<dbReference type="EMBL" id="JBEPMM010000013">
    <property type="protein sequence ID" value="MET3694306.1"/>
    <property type="molecule type" value="Genomic_DNA"/>
</dbReference>
<name>A0ABV2LC34_9HYPH</name>
<dbReference type="InterPro" id="IPR021327">
    <property type="entry name" value="DUF2934"/>
</dbReference>
<reference evidence="2 3" key="1">
    <citation type="submission" date="2024-06" db="EMBL/GenBank/DDBJ databases">
        <title>Genomic Encyclopedia of Type Strains, Phase IV (KMG-IV): sequencing the most valuable type-strain genomes for metagenomic binning, comparative biology and taxonomic classification.</title>
        <authorList>
            <person name="Goeker M."/>
        </authorList>
    </citation>
    <scope>NUCLEOTIDE SEQUENCE [LARGE SCALE GENOMIC DNA]</scope>
    <source>
        <strain evidence="2 3">DSM 21331</strain>
    </source>
</reference>
<comment type="caution">
    <text evidence="2">The sequence shown here is derived from an EMBL/GenBank/DDBJ whole genome shotgun (WGS) entry which is preliminary data.</text>
</comment>
<gene>
    <name evidence="2" type="ORF">ABID43_003865</name>
</gene>